<reference evidence="2" key="1">
    <citation type="journal article" date="2023" name="Mol. Phylogenet. Evol.">
        <title>Genome-scale phylogeny and comparative genomics of the fungal order Sordariales.</title>
        <authorList>
            <person name="Hensen N."/>
            <person name="Bonometti L."/>
            <person name="Westerberg I."/>
            <person name="Brannstrom I.O."/>
            <person name="Guillou S."/>
            <person name="Cros-Aarteil S."/>
            <person name="Calhoun S."/>
            <person name="Haridas S."/>
            <person name="Kuo A."/>
            <person name="Mondo S."/>
            <person name="Pangilinan J."/>
            <person name="Riley R."/>
            <person name="LaButti K."/>
            <person name="Andreopoulos B."/>
            <person name="Lipzen A."/>
            <person name="Chen C."/>
            <person name="Yan M."/>
            <person name="Daum C."/>
            <person name="Ng V."/>
            <person name="Clum A."/>
            <person name="Steindorff A."/>
            <person name="Ohm R.A."/>
            <person name="Martin F."/>
            <person name="Silar P."/>
            <person name="Natvig D.O."/>
            <person name="Lalanne C."/>
            <person name="Gautier V."/>
            <person name="Ament-Velasquez S.L."/>
            <person name="Kruys A."/>
            <person name="Hutchinson M.I."/>
            <person name="Powell A.J."/>
            <person name="Barry K."/>
            <person name="Miller A.N."/>
            <person name="Grigoriev I.V."/>
            <person name="Debuchy R."/>
            <person name="Gladieux P."/>
            <person name="Hiltunen Thoren M."/>
            <person name="Johannesson H."/>
        </authorList>
    </citation>
    <scope>NUCLEOTIDE SEQUENCE</scope>
    <source>
        <strain evidence="2">CBS 757.83</strain>
    </source>
</reference>
<accession>A0AAN6T480</accession>
<dbReference type="Proteomes" id="UP001305647">
    <property type="component" value="Unassembled WGS sequence"/>
</dbReference>
<feature type="compositionally biased region" description="Acidic residues" evidence="1">
    <location>
        <begin position="177"/>
        <end position="195"/>
    </location>
</feature>
<name>A0AAN6T480_9PEZI</name>
<feature type="compositionally biased region" description="Low complexity" evidence="1">
    <location>
        <begin position="199"/>
        <end position="208"/>
    </location>
</feature>
<protein>
    <submittedName>
        <fullName evidence="2">Uncharacterized protein</fullName>
    </submittedName>
</protein>
<feature type="compositionally biased region" description="Polar residues" evidence="1">
    <location>
        <begin position="37"/>
        <end position="55"/>
    </location>
</feature>
<evidence type="ECO:0000256" key="1">
    <source>
        <dbReference type="SAM" id="MobiDB-lite"/>
    </source>
</evidence>
<dbReference type="AlphaFoldDB" id="A0AAN6T480"/>
<feature type="compositionally biased region" description="Low complexity" evidence="1">
    <location>
        <begin position="112"/>
        <end position="122"/>
    </location>
</feature>
<evidence type="ECO:0000313" key="3">
    <source>
        <dbReference type="Proteomes" id="UP001305647"/>
    </source>
</evidence>
<reference evidence="2" key="2">
    <citation type="submission" date="2023-05" db="EMBL/GenBank/DDBJ databases">
        <authorList>
            <consortium name="Lawrence Berkeley National Laboratory"/>
            <person name="Steindorff A."/>
            <person name="Hensen N."/>
            <person name="Bonometti L."/>
            <person name="Westerberg I."/>
            <person name="Brannstrom I.O."/>
            <person name="Guillou S."/>
            <person name="Cros-Aarteil S."/>
            <person name="Calhoun S."/>
            <person name="Haridas S."/>
            <person name="Kuo A."/>
            <person name="Mondo S."/>
            <person name="Pangilinan J."/>
            <person name="Riley R."/>
            <person name="Labutti K."/>
            <person name="Andreopoulos B."/>
            <person name="Lipzen A."/>
            <person name="Chen C."/>
            <person name="Yanf M."/>
            <person name="Daum C."/>
            <person name="Ng V."/>
            <person name="Clum A."/>
            <person name="Ohm R."/>
            <person name="Martin F."/>
            <person name="Silar P."/>
            <person name="Natvig D."/>
            <person name="Lalanne C."/>
            <person name="Gautier V."/>
            <person name="Ament-Velasquez S.L."/>
            <person name="Kruys A."/>
            <person name="Hutchinson M.I."/>
            <person name="Powell A.J."/>
            <person name="Barry K."/>
            <person name="Miller A.N."/>
            <person name="Grigoriev I.V."/>
            <person name="Debuchy R."/>
            <person name="Gladieux P."/>
            <person name="Thoren M.H."/>
            <person name="Johannesson H."/>
        </authorList>
    </citation>
    <scope>NUCLEOTIDE SEQUENCE</scope>
    <source>
        <strain evidence="2">CBS 757.83</strain>
    </source>
</reference>
<dbReference type="EMBL" id="MU863626">
    <property type="protein sequence ID" value="KAK4104560.1"/>
    <property type="molecule type" value="Genomic_DNA"/>
</dbReference>
<keyword evidence="3" id="KW-1185">Reference proteome</keyword>
<evidence type="ECO:0000313" key="2">
    <source>
        <dbReference type="EMBL" id="KAK4104560.1"/>
    </source>
</evidence>
<sequence length="470" mass="49451">MGLPATPAASRYLTSKKPSTQKPQSQTPNAQYVRGPSQFNATPRFSATPRPSSAQPAPAFTTPALAIKSRALKNRSTQDVIDDSSPVLPEDGSPSASPTARDALPEPIEFDSSLAPQSPSSSEVEEGRSPKRRRISIASSEPETYSIEPSQQSQEADLGSLPDAPDHGIAGYHPDVDVSEIDVDDDGNDDEEDEVGTNISSSQSISSSPTRHLYLPRAPTNDPSDPEDFNAEPDTANSESPINKSTNNHNRNHNHLSHSSKLTTFHHIPRFKPTEPPDRLPDYPDTNAYYLLTADIFSPQRRGTKYLPGGLAAELRDWLVDVKGGVDGEGEVAATCSALKFTSSSSSCSATGNVAGTARIVVEDVSRGGPGMTLVAGRQVPVMEDEGEGAEFGGRVNVILAGEGNIEGLGGGGKGGGNRGRVVPGAVVTLVPPAWDVMLDGLWAVAYRWEAVKGVDGGLGEGGHGVMSGV</sequence>
<feature type="compositionally biased region" description="Polar residues" evidence="1">
    <location>
        <begin position="12"/>
        <end position="30"/>
    </location>
</feature>
<gene>
    <name evidence="2" type="ORF">N658DRAFT_464214</name>
</gene>
<proteinExistence type="predicted"/>
<comment type="caution">
    <text evidence="2">The sequence shown here is derived from an EMBL/GenBank/DDBJ whole genome shotgun (WGS) entry which is preliminary data.</text>
</comment>
<feature type="compositionally biased region" description="Polar residues" evidence="1">
    <location>
        <begin position="137"/>
        <end position="155"/>
    </location>
</feature>
<organism evidence="2 3">
    <name type="scientific">Parathielavia hyrcaniae</name>
    <dbReference type="NCBI Taxonomy" id="113614"/>
    <lineage>
        <taxon>Eukaryota</taxon>
        <taxon>Fungi</taxon>
        <taxon>Dikarya</taxon>
        <taxon>Ascomycota</taxon>
        <taxon>Pezizomycotina</taxon>
        <taxon>Sordariomycetes</taxon>
        <taxon>Sordariomycetidae</taxon>
        <taxon>Sordariales</taxon>
        <taxon>Chaetomiaceae</taxon>
        <taxon>Parathielavia</taxon>
    </lineage>
</organism>
<feature type="region of interest" description="Disordered" evidence="1">
    <location>
        <begin position="1"/>
        <end position="257"/>
    </location>
</feature>